<evidence type="ECO:0000256" key="1">
    <source>
        <dbReference type="SAM" id="SignalP"/>
    </source>
</evidence>
<dbReference type="AlphaFoldDB" id="A0A1H8GUG7"/>
<dbReference type="STRING" id="573321.SAMN04488505_110249"/>
<organism evidence="2 3">
    <name type="scientific">Chitinophaga rupis</name>
    <dbReference type="NCBI Taxonomy" id="573321"/>
    <lineage>
        <taxon>Bacteria</taxon>
        <taxon>Pseudomonadati</taxon>
        <taxon>Bacteroidota</taxon>
        <taxon>Chitinophagia</taxon>
        <taxon>Chitinophagales</taxon>
        <taxon>Chitinophagaceae</taxon>
        <taxon>Chitinophaga</taxon>
    </lineage>
</organism>
<gene>
    <name evidence="2" type="ORF">SAMN04488505_110249</name>
</gene>
<sequence>MRNMKKVVLLLMIAVTAIATAAAQTTKLHRLFEDYQQEYQQLFPLDATFAGDHRYDDQLPDDISAPFLAQEHSFYEKYLQALHTIQRSSLNTADRISYDVLQEMLETGLEKKDLRLEYMPVNQFTSLPALMGQLGTGTSAQPFNTVKDYDNWLKRLTAFVPWIDTCIANFNKGIQTGLVLPKILVIKTIPQMTALAATDTAKNVFYQPLKHLPDSFATADKQRISQAYQQVLAQQLLPAFKRLADYLQNTYLPAATDSAGLSAVPGGAAIYRYYIRFHATTDESPESIYQTGLREVARITQRMEALKVQTGFKGTLQEFFHYLRTDPKFTPFTTPEQVLDAYRRIYEKIKPHLPALFELYPKTPFEIRRFEAFREASQAGPAYVVGSADATRPGVFYVPVPDATKVNVTFYGLEVNFIHEAIPGHHFQISLQQENKSLPAFRRQPAFKGFMEGWALYCESLGPLLGCYTDPYQQMGALNNEMHRAIRLVVDVGIHTGKMTREQAIAYMMAHEPVSESIAIAEIERYMAFPAQALTYKIGELKIQALRKKYERQLGPAFNLRSFHTALLQQGDMPLNVLESYLDEWAAGQTKKH</sequence>
<dbReference type="InterPro" id="IPR010281">
    <property type="entry name" value="DUF885"/>
</dbReference>
<dbReference type="PANTHER" id="PTHR33361">
    <property type="entry name" value="GLR0591 PROTEIN"/>
    <property type="match status" value="1"/>
</dbReference>
<dbReference type="RefSeq" id="WP_238386714.1">
    <property type="nucleotide sequence ID" value="NZ_FOBB01000010.1"/>
</dbReference>
<feature type="signal peptide" evidence="1">
    <location>
        <begin position="1"/>
        <end position="21"/>
    </location>
</feature>
<keyword evidence="3" id="KW-1185">Reference proteome</keyword>
<dbReference type="PANTHER" id="PTHR33361:SF16">
    <property type="entry name" value="DUF885 DOMAIN-CONTAINING PROTEIN"/>
    <property type="match status" value="1"/>
</dbReference>
<name>A0A1H8GUG7_9BACT</name>
<dbReference type="Proteomes" id="UP000198984">
    <property type="component" value="Unassembled WGS sequence"/>
</dbReference>
<proteinExistence type="predicted"/>
<keyword evidence="1" id="KW-0732">Signal</keyword>
<feature type="chain" id="PRO_5011463049" evidence="1">
    <location>
        <begin position="22"/>
        <end position="593"/>
    </location>
</feature>
<reference evidence="2 3" key="1">
    <citation type="submission" date="2016-10" db="EMBL/GenBank/DDBJ databases">
        <authorList>
            <person name="de Groot N.N."/>
        </authorList>
    </citation>
    <scope>NUCLEOTIDE SEQUENCE [LARGE SCALE GENOMIC DNA]</scope>
    <source>
        <strain evidence="2 3">DSM 21039</strain>
    </source>
</reference>
<accession>A0A1H8GUG7</accession>
<evidence type="ECO:0000313" key="3">
    <source>
        <dbReference type="Proteomes" id="UP000198984"/>
    </source>
</evidence>
<dbReference type="Pfam" id="PF05960">
    <property type="entry name" value="DUF885"/>
    <property type="match status" value="1"/>
</dbReference>
<protein>
    <submittedName>
        <fullName evidence="2">Uncharacterized conserved protein, DUF885 familyt</fullName>
    </submittedName>
</protein>
<dbReference type="EMBL" id="FOBB01000010">
    <property type="protein sequence ID" value="SEN47653.1"/>
    <property type="molecule type" value="Genomic_DNA"/>
</dbReference>
<evidence type="ECO:0000313" key="2">
    <source>
        <dbReference type="EMBL" id="SEN47653.1"/>
    </source>
</evidence>